<evidence type="ECO:0000313" key="2">
    <source>
        <dbReference type="Proteomes" id="UP000828941"/>
    </source>
</evidence>
<gene>
    <name evidence="1" type="ORF">L6164_035190</name>
</gene>
<name>A0ACB9KWU7_BAUVA</name>
<dbReference type="EMBL" id="CM039438">
    <property type="protein sequence ID" value="KAI4301960.1"/>
    <property type="molecule type" value="Genomic_DNA"/>
</dbReference>
<comment type="caution">
    <text evidence="1">The sequence shown here is derived from an EMBL/GenBank/DDBJ whole genome shotgun (WGS) entry which is preliminary data.</text>
</comment>
<keyword evidence="2" id="KW-1185">Reference proteome</keyword>
<proteinExistence type="predicted"/>
<accession>A0ACB9KWU7</accession>
<protein>
    <submittedName>
        <fullName evidence="1">Uncharacterized protein</fullName>
    </submittedName>
</protein>
<dbReference type="Proteomes" id="UP000828941">
    <property type="component" value="Chromosome 13"/>
</dbReference>
<sequence length="572" mass="63516">MMGCFLPCFGACKRPRKQTHSTNPTSSGDQIHVADRAPKSAEPTEVKIVEKPGTCIEISKINLEVKSDSYSEKKVNSDFNSNTNEELPGKGLLKRLEEASKRQDKASEEETPQLSEHPKSMASNKSSNSNTSHCRYGVCSEDEEDGEADQNMLQEESSGSLFSLSIDCKKPASAAQKAENEVNSPMPLPATVCYDTKSEKHESGQSTGDSVSTVLNPIENLCEDEGIQALKEGVVESINTSKTKLELEEKPNCVARKVSFDLSVNTNEELSTKELFNEVTALSKPFNFSVYRYRDYCEEEYDDINLKESNLDDPENDKKGEDEATWTESSESLFSVSIGSRKQVFATEKEKDDENEVNSSILKEKEAIWSTKITPGRDDGIQHVTSVLNPIENLMKPNVMRPSKKEEEKENIYIPITAPEPSLKLSNRKSRQKFNVEKEIGVDTSLSSWLVQEEVSTPKSKSGGNGTIGETTPPKGARGSPASHEDRPILGALTIEDLSKFSASTSPRRPRSRSRSPKEMPIIGTVGSYWSHTAQTMDYPDSNARNRSRELQGAELKWNSTPFRARLQKAFN</sequence>
<organism evidence="1 2">
    <name type="scientific">Bauhinia variegata</name>
    <name type="common">Purple orchid tree</name>
    <name type="synonym">Phanera variegata</name>
    <dbReference type="NCBI Taxonomy" id="167791"/>
    <lineage>
        <taxon>Eukaryota</taxon>
        <taxon>Viridiplantae</taxon>
        <taxon>Streptophyta</taxon>
        <taxon>Embryophyta</taxon>
        <taxon>Tracheophyta</taxon>
        <taxon>Spermatophyta</taxon>
        <taxon>Magnoliopsida</taxon>
        <taxon>eudicotyledons</taxon>
        <taxon>Gunneridae</taxon>
        <taxon>Pentapetalae</taxon>
        <taxon>rosids</taxon>
        <taxon>fabids</taxon>
        <taxon>Fabales</taxon>
        <taxon>Fabaceae</taxon>
        <taxon>Cercidoideae</taxon>
        <taxon>Cercideae</taxon>
        <taxon>Bauhiniinae</taxon>
        <taxon>Bauhinia</taxon>
    </lineage>
</organism>
<reference evidence="1 2" key="1">
    <citation type="journal article" date="2022" name="DNA Res.">
        <title>Chromosomal-level genome assembly of the orchid tree Bauhinia variegata (Leguminosae; Cercidoideae) supports the allotetraploid origin hypothesis of Bauhinia.</title>
        <authorList>
            <person name="Zhong Y."/>
            <person name="Chen Y."/>
            <person name="Zheng D."/>
            <person name="Pang J."/>
            <person name="Liu Y."/>
            <person name="Luo S."/>
            <person name="Meng S."/>
            <person name="Qian L."/>
            <person name="Wei D."/>
            <person name="Dai S."/>
            <person name="Zhou R."/>
        </authorList>
    </citation>
    <scope>NUCLEOTIDE SEQUENCE [LARGE SCALE GENOMIC DNA]</scope>
    <source>
        <strain evidence="1">BV-YZ2020</strain>
    </source>
</reference>
<evidence type="ECO:0000313" key="1">
    <source>
        <dbReference type="EMBL" id="KAI4301960.1"/>
    </source>
</evidence>